<feature type="transmembrane region" description="Helical" evidence="1">
    <location>
        <begin position="54"/>
        <end position="71"/>
    </location>
</feature>
<proteinExistence type="predicted"/>
<accession>A0A0K9PK46</accession>
<dbReference type="Proteomes" id="UP000036987">
    <property type="component" value="Unassembled WGS sequence"/>
</dbReference>
<keyword evidence="3" id="KW-1185">Reference proteome</keyword>
<evidence type="ECO:0000256" key="1">
    <source>
        <dbReference type="SAM" id="Phobius"/>
    </source>
</evidence>
<dbReference type="AlphaFoldDB" id="A0A0K9PK46"/>
<protein>
    <submittedName>
        <fullName evidence="2">Uncharacterized protein</fullName>
    </submittedName>
</protein>
<keyword evidence="1" id="KW-0472">Membrane</keyword>
<organism evidence="2 3">
    <name type="scientific">Zostera marina</name>
    <name type="common">Eelgrass</name>
    <dbReference type="NCBI Taxonomy" id="29655"/>
    <lineage>
        <taxon>Eukaryota</taxon>
        <taxon>Viridiplantae</taxon>
        <taxon>Streptophyta</taxon>
        <taxon>Embryophyta</taxon>
        <taxon>Tracheophyta</taxon>
        <taxon>Spermatophyta</taxon>
        <taxon>Magnoliopsida</taxon>
        <taxon>Liliopsida</taxon>
        <taxon>Zosteraceae</taxon>
        <taxon>Zostera</taxon>
    </lineage>
</organism>
<dbReference type="EMBL" id="LFYR01000777">
    <property type="protein sequence ID" value="KMZ69334.1"/>
    <property type="molecule type" value="Genomic_DNA"/>
</dbReference>
<keyword evidence="1" id="KW-0812">Transmembrane</keyword>
<comment type="caution">
    <text evidence="2">The sequence shown here is derived from an EMBL/GenBank/DDBJ whole genome shotgun (WGS) entry which is preliminary data.</text>
</comment>
<sequence>MLINRNIDVGVGIIGESGIVDQTKIFLTIANDIYLNLSTNIDRRRCRSLEFNHLISYLLLWFYVFNFLLLLNQ</sequence>
<reference evidence="3" key="1">
    <citation type="journal article" date="2016" name="Nature">
        <title>The genome of the seagrass Zostera marina reveals angiosperm adaptation to the sea.</title>
        <authorList>
            <person name="Olsen J.L."/>
            <person name="Rouze P."/>
            <person name="Verhelst B."/>
            <person name="Lin Y.-C."/>
            <person name="Bayer T."/>
            <person name="Collen J."/>
            <person name="Dattolo E."/>
            <person name="De Paoli E."/>
            <person name="Dittami S."/>
            <person name="Maumus F."/>
            <person name="Michel G."/>
            <person name="Kersting A."/>
            <person name="Lauritano C."/>
            <person name="Lohaus R."/>
            <person name="Toepel M."/>
            <person name="Tonon T."/>
            <person name="Vanneste K."/>
            <person name="Amirebrahimi M."/>
            <person name="Brakel J."/>
            <person name="Bostroem C."/>
            <person name="Chovatia M."/>
            <person name="Grimwood J."/>
            <person name="Jenkins J.W."/>
            <person name="Jueterbock A."/>
            <person name="Mraz A."/>
            <person name="Stam W.T."/>
            <person name="Tice H."/>
            <person name="Bornberg-Bauer E."/>
            <person name="Green P.J."/>
            <person name="Pearson G.A."/>
            <person name="Procaccini G."/>
            <person name="Duarte C.M."/>
            <person name="Schmutz J."/>
            <person name="Reusch T.B.H."/>
            <person name="Van de Peer Y."/>
        </authorList>
    </citation>
    <scope>NUCLEOTIDE SEQUENCE [LARGE SCALE GENOMIC DNA]</scope>
    <source>
        <strain evidence="3">cv. Finnish</strain>
    </source>
</reference>
<keyword evidence="1" id="KW-1133">Transmembrane helix</keyword>
<gene>
    <name evidence="2" type="ORF">ZOSMA_216G00010</name>
</gene>
<evidence type="ECO:0000313" key="3">
    <source>
        <dbReference type="Proteomes" id="UP000036987"/>
    </source>
</evidence>
<name>A0A0K9PK46_ZOSMR</name>
<evidence type="ECO:0000313" key="2">
    <source>
        <dbReference type="EMBL" id="KMZ69334.1"/>
    </source>
</evidence>